<evidence type="ECO:0000313" key="1">
    <source>
        <dbReference type="Proteomes" id="UP000887576"/>
    </source>
</evidence>
<evidence type="ECO:0000313" key="2">
    <source>
        <dbReference type="WBParaSite" id="JU765_v2.g11178.t1"/>
    </source>
</evidence>
<dbReference type="WBParaSite" id="JU765_v2.g11178.t1">
    <property type="protein sequence ID" value="JU765_v2.g11178.t1"/>
    <property type="gene ID" value="JU765_v2.g11178"/>
</dbReference>
<organism evidence="1 2">
    <name type="scientific">Panagrolaimus sp. JU765</name>
    <dbReference type="NCBI Taxonomy" id="591449"/>
    <lineage>
        <taxon>Eukaryota</taxon>
        <taxon>Metazoa</taxon>
        <taxon>Ecdysozoa</taxon>
        <taxon>Nematoda</taxon>
        <taxon>Chromadorea</taxon>
        <taxon>Rhabditida</taxon>
        <taxon>Tylenchina</taxon>
        <taxon>Panagrolaimomorpha</taxon>
        <taxon>Panagrolaimoidea</taxon>
        <taxon>Panagrolaimidae</taxon>
        <taxon>Panagrolaimus</taxon>
    </lineage>
</organism>
<name>A0AC34PYC1_9BILA</name>
<dbReference type="Proteomes" id="UP000887576">
    <property type="component" value="Unplaced"/>
</dbReference>
<sequence>MEAGVEKCVFNMKLVYRLINSLNVSYGVRIPFSFTVEKHLKNGERFCRRVVDDFFQEMREFRNLLTPMDLPQIVLPRFDVNEANREKLFHQQPSGLGDLTRNQILKLNEILHDLKDTLILILDHLTVTNAVDFTIRPIIKFVQEPKLVLKVKNMTEDCHFVKEGYKG</sequence>
<protein>
    <submittedName>
        <fullName evidence="2">Uncharacterized protein</fullName>
    </submittedName>
</protein>
<accession>A0AC34PYC1</accession>
<reference evidence="2" key="1">
    <citation type="submission" date="2022-11" db="UniProtKB">
        <authorList>
            <consortium name="WormBaseParasite"/>
        </authorList>
    </citation>
    <scope>IDENTIFICATION</scope>
</reference>
<proteinExistence type="predicted"/>